<dbReference type="Pfam" id="PF00903">
    <property type="entry name" value="Glyoxalase"/>
    <property type="match status" value="1"/>
</dbReference>
<dbReference type="InterPro" id="IPR037523">
    <property type="entry name" value="VOC_core"/>
</dbReference>
<comment type="caution">
    <text evidence="2">The sequence shown here is derived from an EMBL/GenBank/DDBJ whole genome shotgun (WGS) entry which is preliminary data.</text>
</comment>
<protein>
    <submittedName>
        <fullName evidence="2">VOC family protein</fullName>
    </submittedName>
</protein>
<dbReference type="AlphaFoldDB" id="A0A939EDE0"/>
<dbReference type="Gene3D" id="3.10.180.10">
    <property type="entry name" value="2,3-Dihydroxybiphenyl 1,2-Dioxygenase, domain 1"/>
    <property type="match status" value="1"/>
</dbReference>
<dbReference type="Proteomes" id="UP000664096">
    <property type="component" value="Unassembled WGS sequence"/>
</dbReference>
<dbReference type="SUPFAM" id="SSF54593">
    <property type="entry name" value="Glyoxalase/Bleomycin resistance protein/Dihydroxybiphenyl dioxygenase"/>
    <property type="match status" value="1"/>
</dbReference>
<organism evidence="2 3">
    <name type="scientific">Roseibium aggregatum</name>
    <dbReference type="NCBI Taxonomy" id="187304"/>
    <lineage>
        <taxon>Bacteria</taxon>
        <taxon>Pseudomonadati</taxon>
        <taxon>Pseudomonadota</taxon>
        <taxon>Alphaproteobacteria</taxon>
        <taxon>Hyphomicrobiales</taxon>
        <taxon>Stappiaceae</taxon>
        <taxon>Roseibium</taxon>
    </lineage>
</organism>
<feature type="domain" description="VOC" evidence="1">
    <location>
        <begin position="10"/>
        <end position="124"/>
    </location>
</feature>
<dbReference type="InterPro" id="IPR004360">
    <property type="entry name" value="Glyas_Fos-R_dOase_dom"/>
</dbReference>
<evidence type="ECO:0000259" key="1">
    <source>
        <dbReference type="PROSITE" id="PS51819"/>
    </source>
</evidence>
<accession>A0A939EDE0</accession>
<gene>
    <name evidence="2" type="ORF">JF539_12895</name>
</gene>
<dbReference type="InterPro" id="IPR029068">
    <property type="entry name" value="Glyas_Bleomycin-R_OHBP_Dase"/>
</dbReference>
<name>A0A939EDE0_9HYPH</name>
<dbReference type="RefSeq" id="WP_207141082.1">
    <property type="nucleotide sequence ID" value="NZ_JAEKJZ010000002.1"/>
</dbReference>
<proteinExistence type="predicted"/>
<dbReference type="PROSITE" id="PS51819">
    <property type="entry name" value="VOC"/>
    <property type="match status" value="1"/>
</dbReference>
<sequence length="125" mass="13992">MPSISPDTQYLGRIAATLGVTDIDRSFRIYQSVFGFEKVFENGDPVGFMILKKDEAELHLTLQKGYKAPPFNQAHMLVADAEGAFQACREHGLRIIRNLQDKDYGLRAFVFADPDGNRIDVGQSI</sequence>
<reference evidence="2" key="1">
    <citation type="submission" date="2020-12" db="EMBL/GenBank/DDBJ databases">
        <title>Oil enriched cultivation method for isolating marine PHA-producing bacteria.</title>
        <authorList>
            <person name="Zheng W."/>
            <person name="Yu S."/>
            <person name="Huang Y."/>
        </authorList>
    </citation>
    <scope>NUCLEOTIDE SEQUENCE</scope>
    <source>
        <strain evidence="2">SY-2-12</strain>
    </source>
</reference>
<evidence type="ECO:0000313" key="2">
    <source>
        <dbReference type="EMBL" id="MBN9671236.1"/>
    </source>
</evidence>
<evidence type="ECO:0000313" key="3">
    <source>
        <dbReference type="Proteomes" id="UP000664096"/>
    </source>
</evidence>
<dbReference type="EMBL" id="JAEKJZ010000002">
    <property type="protein sequence ID" value="MBN9671236.1"/>
    <property type="molecule type" value="Genomic_DNA"/>
</dbReference>